<proteinExistence type="predicted"/>
<protein>
    <submittedName>
        <fullName evidence="1">Uncharacterized protein</fullName>
    </submittedName>
</protein>
<dbReference type="EMBL" id="CAXLJM020000019">
    <property type="protein sequence ID" value="CAL8085466.1"/>
    <property type="molecule type" value="Genomic_DNA"/>
</dbReference>
<gene>
    <name evidence="1" type="ORF">ODALV1_LOCUS6124</name>
</gene>
<organism evidence="1 2">
    <name type="scientific">Orchesella dallaii</name>
    <dbReference type="NCBI Taxonomy" id="48710"/>
    <lineage>
        <taxon>Eukaryota</taxon>
        <taxon>Metazoa</taxon>
        <taxon>Ecdysozoa</taxon>
        <taxon>Arthropoda</taxon>
        <taxon>Hexapoda</taxon>
        <taxon>Collembola</taxon>
        <taxon>Entomobryomorpha</taxon>
        <taxon>Entomobryoidea</taxon>
        <taxon>Orchesellidae</taxon>
        <taxon>Orchesellinae</taxon>
        <taxon>Orchesella</taxon>
    </lineage>
</organism>
<comment type="caution">
    <text evidence="1">The sequence shown here is derived from an EMBL/GenBank/DDBJ whole genome shotgun (WGS) entry which is preliminary data.</text>
</comment>
<reference evidence="1 2" key="1">
    <citation type="submission" date="2024-08" db="EMBL/GenBank/DDBJ databases">
        <authorList>
            <person name="Cucini C."/>
            <person name="Frati F."/>
        </authorList>
    </citation>
    <scope>NUCLEOTIDE SEQUENCE [LARGE SCALE GENOMIC DNA]</scope>
</reference>
<dbReference type="InterPro" id="IPR029044">
    <property type="entry name" value="Nucleotide-diphossugar_trans"/>
</dbReference>
<keyword evidence="2" id="KW-1185">Reference proteome</keyword>
<name>A0ABP1Q165_9HEXA</name>
<dbReference type="SUPFAM" id="SSF53448">
    <property type="entry name" value="Nucleotide-diphospho-sugar transferases"/>
    <property type="match status" value="1"/>
</dbReference>
<dbReference type="PANTHER" id="PTHR11183">
    <property type="entry name" value="GLYCOGENIN SUBFAMILY MEMBER"/>
    <property type="match status" value="1"/>
</dbReference>
<dbReference type="Proteomes" id="UP001642540">
    <property type="component" value="Unassembled WGS sequence"/>
</dbReference>
<dbReference type="InterPro" id="IPR050587">
    <property type="entry name" value="GNT1/Glycosyltrans_8"/>
</dbReference>
<evidence type="ECO:0000313" key="2">
    <source>
        <dbReference type="Proteomes" id="UP001642540"/>
    </source>
</evidence>
<accession>A0ABP1Q165</accession>
<evidence type="ECO:0000313" key="1">
    <source>
        <dbReference type="EMBL" id="CAL8085466.1"/>
    </source>
</evidence>
<dbReference type="Gene3D" id="3.90.550.10">
    <property type="entry name" value="Spore Coat Polysaccharide Biosynthesis Protein SpsA, Chain A"/>
    <property type="match status" value="1"/>
</dbReference>
<sequence>MKTSGNRVWLTYVLSDSDVPNALTLCFSLRRVLTSRRLAVIVSPKVSRVSREALSYGFDFVFTLDEERNTAGLENEDFVKLFALTLQGFEKCVMLSPNMLVVKNCDELLDKEEDVQQTFVFAENGDSSILRLRPSLQVFNCLLKQLAKRNGTGVDSILKKWLSDQTSQLTFIDDKYNQHLHEKASFLREEKNIAIVNLKNKTPHELDYVGEMVLQLWKSIYDKSVLPLLNAVANVRNQLL</sequence>